<evidence type="ECO:0000313" key="3">
    <source>
        <dbReference type="Proteomes" id="UP001287356"/>
    </source>
</evidence>
<dbReference type="EMBL" id="JAULSN010000004">
    <property type="protein sequence ID" value="KAK3373169.1"/>
    <property type="molecule type" value="Genomic_DNA"/>
</dbReference>
<proteinExistence type="predicted"/>
<feature type="domain" description="Killer toxin Kp4" evidence="1">
    <location>
        <begin position="50"/>
        <end position="113"/>
    </location>
</feature>
<reference evidence="2" key="2">
    <citation type="submission" date="2023-06" db="EMBL/GenBank/DDBJ databases">
        <authorList>
            <consortium name="Lawrence Berkeley National Laboratory"/>
            <person name="Haridas S."/>
            <person name="Hensen N."/>
            <person name="Bonometti L."/>
            <person name="Westerberg I."/>
            <person name="Brannstrom I.O."/>
            <person name="Guillou S."/>
            <person name="Cros-Aarteil S."/>
            <person name="Calhoun S."/>
            <person name="Kuo A."/>
            <person name="Mondo S."/>
            <person name="Pangilinan J."/>
            <person name="Riley R."/>
            <person name="Labutti K."/>
            <person name="Andreopoulos B."/>
            <person name="Lipzen A."/>
            <person name="Chen C."/>
            <person name="Yanf M."/>
            <person name="Daum C."/>
            <person name="Ng V."/>
            <person name="Clum A."/>
            <person name="Steindorff A."/>
            <person name="Ohm R."/>
            <person name="Martin F."/>
            <person name="Silar P."/>
            <person name="Natvig D."/>
            <person name="Lalanne C."/>
            <person name="Gautier V."/>
            <person name="Ament-Velasquez S.L."/>
            <person name="Kruys A."/>
            <person name="Hutchinson M.I."/>
            <person name="Powell A.J."/>
            <person name="Barry K."/>
            <person name="Miller A.N."/>
            <person name="Grigoriev I.V."/>
            <person name="Debuchy R."/>
            <person name="Gladieux P."/>
            <person name="Thoren M.H."/>
            <person name="Johannesson H."/>
        </authorList>
    </citation>
    <scope>NUCLEOTIDE SEQUENCE</scope>
    <source>
        <strain evidence="2">CBS 958.72</strain>
    </source>
</reference>
<evidence type="ECO:0000259" key="1">
    <source>
        <dbReference type="Pfam" id="PF09044"/>
    </source>
</evidence>
<protein>
    <submittedName>
        <fullName evidence="2">Killer toxin Kp4/SMK</fullName>
    </submittedName>
</protein>
<accession>A0AAE0N8B6</accession>
<reference evidence="2" key="1">
    <citation type="journal article" date="2023" name="Mol. Phylogenet. Evol.">
        <title>Genome-scale phylogeny and comparative genomics of the fungal order Sordariales.</title>
        <authorList>
            <person name="Hensen N."/>
            <person name="Bonometti L."/>
            <person name="Westerberg I."/>
            <person name="Brannstrom I.O."/>
            <person name="Guillou S."/>
            <person name="Cros-Aarteil S."/>
            <person name="Calhoun S."/>
            <person name="Haridas S."/>
            <person name="Kuo A."/>
            <person name="Mondo S."/>
            <person name="Pangilinan J."/>
            <person name="Riley R."/>
            <person name="LaButti K."/>
            <person name="Andreopoulos B."/>
            <person name="Lipzen A."/>
            <person name="Chen C."/>
            <person name="Yan M."/>
            <person name="Daum C."/>
            <person name="Ng V."/>
            <person name="Clum A."/>
            <person name="Steindorff A."/>
            <person name="Ohm R.A."/>
            <person name="Martin F."/>
            <person name="Silar P."/>
            <person name="Natvig D.O."/>
            <person name="Lalanne C."/>
            <person name="Gautier V."/>
            <person name="Ament-Velasquez S.L."/>
            <person name="Kruys A."/>
            <person name="Hutchinson M.I."/>
            <person name="Powell A.J."/>
            <person name="Barry K."/>
            <person name="Miller A.N."/>
            <person name="Grigoriev I.V."/>
            <person name="Debuchy R."/>
            <person name="Gladieux P."/>
            <person name="Hiltunen Thoren M."/>
            <person name="Johannesson H."/>
        </authorList>
    </citation>
    <scope>NUCLEOTIDE SEQUENCE</scope>
    <source>
        <strain evidence="2">CBS 958.72</strain>
    </source>
</reference>
<dbReference type="Proteomes" id="UP001287356">
    <property type="component" value="Unassembled WGS sequence"/>
</dbReference>
<dbReference type="GO" id="GO:0005576">
    <property type="term" value="C:extracellular region"/>
    <property type="evidence" value="ECO:0007669"/>
    <property type="project" value="InterPro"/>
</dbReference>
<organism evidence="2 3">
    <name type="scientific">Lasiosphaeria ovina</name>
    <dbReference type="NCBI Taxonomy" id="92902"/>
    <lineage>
        <taxon>Eukaryota</taxon>
        <taxon>Fungi</taxon>
        <taxon>Dikarya</taxon>
        <taxon>Ascomycota</taxon>
        <taxon>Pezizomycotina</taxon>
        <taxon>Sordariomycetes</taxon>
        <taxon>Sordariomycetidae</taxon>
        <taxon>Sordariales</taxon>
        <taxon>Lasiosphaeriaceae</taxon>
        <taxon>Lasiosphaeria</taxon>
    </lineage>
</organism>
<dbReference type="Pfam" id="PF09044">
    <property type="entry name" value="Kp4"/>
    <property type="match status" value="1"/>
</dbReference>
<dbReference type="InterPro" id="IPR015131">
    <property type="entry name" value="Killer_tox_Kp4"/>
</dbReference>
<dbReference type="AlphaFoldDB" id="A0AAE0N8B6"/>
<name>A0AAE0N8B6_9PEZI</name>
<dbReference type="SUPFAM" id="SSF55221">
    <property type="entry name" value="Yeast killer toxins"/>
    <property type="match status" value="1"/>
</dbReference>
<gene>
    <name evidence="2" type="ORF">B0T24DRAFT_593412</name>
</gene>
<dbReference type="Gene3D" id="3.30.430.10">
    <property type="entry name" value="Killer Toxin P4, subunit A"/>
    <property type="match status" value="1"/>
</dbReference>
<keyword evidence="3" id="KW-1185">Reference proteome</keyword>
<sequence length="123" mass="13142">MSNAHHEEAKGQEKATILASVAEVDALGINYRGSSQCSGSARELVVKPSQEIGCVSGNLCAFTQNLFPSVWLTSAEIKMFGQQIIDHGCNSCGSTPVYSNDVTRGELTFNYVSNPCTSFGLCE</sequence>
<dbReference type="InterPro" id="IPR011329">
    <property type="entry name" value="Killer_tox_Kp4/SMK"/>
</dbReference>
<comment type="caution">
    <text evidence="2">The sequence shown here is derived from an EMBL/GenBank/DDBJ whole genome shotgun (WGS) entry which is preliminary data.</text>
</comment>
<evidence type="ECO:0000313" key="2">
    <source>
        <dbReference type="EMBL" id="KAK3373169.1"/>
    </source>
</evidence>